<dbReference type="SUPFAM" id="SSF109604">
    <property type="entry name" value="HD-domain/PDEase-like"/>
    <property type="match status" value="1"/>
</dbReference>
<feature type="domain" description="HD-GYP" evidence="1">
    <location>
        <begin position="126"/>
        <end position="321"/>
    </location>
</feature>
<dbReference type="InterPro" id="IPR003607">
    <property type="entry name" value="HD/PDEase_dom"/>
</dbReference>
<protein>
    <submittedName>
        <fullName evidence="2">HD-GYP domain-containing protein (C-di-GMP phosphodiesterase class II)</fullName>
    </submittedName>
</protein>
<comment type="caution">
    <text evidence="2">The sequence shown here is derived from an EMBL/GenBank/DDBJ whole genome shotgun (WGS) entry which is preliminary data.</text>
</comment>
<dbReference type="AlphaFoldDB" id="A0A841R854"/>
<dbReference type="SMART" id="SM00471">
    <property type="entry name" value="HDc"/>
    <property type="match status" value="1"/>
</dbReference>
<dbReference type="Gene3D" id="1.10.3210.10">
    <property type="entry name" value="Hypothetical protein af1432"/>
    <property type="match status" value="1"/>
</dbReference>
<proteinExistence type="predicted"/>
<dbReference type="PROSITE" id="PS51832">
    <property type="entry name" value="HD_GYP"/>
    <property type="match status" value="1"/>
</dbReference>
<dbReference type="Proteomes" id="UP000587760">
    <property type="component" value="Unassembled WGS sequence"/>
</dbReference>
<dbReference type="EMBL" id="JACHGJ010000001">
    <property type="protein sequence ID" value="MBB6478918.1"/>
    <property type="molecule type" value="Genomic_DNA"/>
</dbReference>
<gene>
    <name evidence="2" type="ORF">HNR50_000551</name>
</gene>
<accession>A0A841R854</accession>
<sequence>MNKIPQENIIDGMVFESPVYLDKNYILLTPEIPVSESLKRNLMKWEFKELETDGPIIGKESLTGSDHNLSSAFLDHDAKEKEGIKKARQFYVEILDAVEKIYQRYSRDQHLDLNYITEYIKKMITMIKENHDYILRLPDLDNYNKDYLITHSVKSALLALTIGESIKMPQFKLIELGISALLHEIGMLKLPDNLYNFTRKLSDTEKKALTTHTILGYRLLKDFSLSQDILMGVLQHHERCDGSGYPQQLTAPKISDYAKIISIVCAYDAQISDRPHSASRDGYHTLMEMLKEGVKYDETALRTLLYSISLYPLGSHVVLENGSIGVVVHNNKGNPKFPFVKVLIDPDRKPLADMPVIETRDEKGLKIHNILSREEIMKLKADGLIQKD</sequence>
<reference evidence="2 3" key="1">
    <citation type="submission" date="2020-08" db="EMBL/GenBank/DDBJ databases">
        <title>Genomic Encyclopedia of Type Strains, Phase IV (KMG-IV): sequencing the most valuable type-strain genomes for metagenomic binning, comparative biology and taxonomic classification.</title>
        <authorList>
            <person name="Goeker M."/>
        </authorList>
    </citation>
    <scope>NUCLEOTIDE SEQUENCE [LARGE SCALE GENOMIC DNA]</scope>
    <source>
        <strain evidence="2 3">DSM 2461</strain>
    </source>
</reference>
<dbReference type="PANTHER" id="PTHR43155:SF2">
    <property type="entry name" value="CYCLIC DI-GMP PHOSPHODIESTERASE PA4108"/>
    <property type="match status" value="1"/>
</dbReference>
<evidence type="ECO:0000259" key="1">
    <source>
        <dbReference type="PROSITE" id="PS51832"/>
    </source>
</evidence>
<dbReference type="InterPro" id="IPR037522">
    <property type="entry name" value="HD_GYP_dom"/>
</dbReference>
<keyword evidence="3" id="KW-1185">Reference proteome</keyword>
<dbReference type="PANTHER" id="PTHR43155">
    <property type="entry name" value="CYCLIC DI-GMP PHOSPHODIESTERASE PA4108-RELATED"/>
    <property type="match status" value="1"/>
</dbReference>
<dbReference type="CDD" id="cd00077">
    <property type="entry name" value="HDc"/>
    <property type="match status" value="1"/>
</dbReference>
<dbReference type="Pfam" id="PF13487">
    <property type="entry name" value="HD_5"/>
    <property type="match status" value="1"/>
</dbReference>
<evidence type="ECO:0000313" key="3">
    <source>
        <dbReference type="Proteomes" id="UP000587760"/>
    </source>
</evidence>
<evidence type="ECO:0000313" key="2">
    <source>
        <dbReference type="EMBL" id="MBB6478918.1"/>
    </source>
</evidence>
<name>A0A841R854_9SPIO</name>
<dbReference type="RefSeq" id="WP_184743384.1">
    <property type="nucleotide sequence ID" value="NZ_JACHGJ010000001.1"/>
</dbReference>
<organism evidence="2 3">
    <name type="scientific">Spirochaeta isovalerica</name>
    <dbReference type="NCBI Taxonomy" id="150"/>
    <lineage>
        <taxon>Bacteria</taxon>
        <taxon>Pseudomonadati</taxon>
        <taxon>Spirochaetota</taxon>
        <taxon>Spirochaetia</taxon>
        <taxon>Spirochaetales</taxon>
        <taxon>Spirochaetaceae</taxon>
        <taxon>Spirochaeta</taxon>
    </lineage>
</organism>